<reference evidence="2" key="1">
    <citation type="submission" date="2019-12" db="EMBL/GenBank/DDBJ databases">
        <title>An insight into the sialome of adult female Ixodes ricinus ticks feeding for 6 days.</title>
        <authorList>
            <person name="Perner J."/>
            <person name="Ribeiro J.M.C."/>
        </authorList>
    </citation>
    <scope>NUCLEOTIDE SEQUENCE</scope>
    <source>
        <strain evidence="2">Semi-engorged</strain>
        <tissue evidence="2">Salivary glands</tissue>
    </source>
</reference>
<dbReference type="EMBL" id="GIFC01010456">
    <property type="protein sequence ID" value="MXU92539.1"/>
    <property type="molecule type" value="Transcribed_RNA"/>
</dbReference>
<protein>
    <submittedName>
        <fullName evidence="2">Putative secreted protein</fullName>
    </submittedName>
</protein>
<feature type="transmembrane region" description="Helical" evidence="1">
    <location>
        <begin position="7"/>
        <end position="27"/>
    </location>
</feature>
<name>A0A6B0URY9_IXORI</name>
<feature type="transmembrane region" description="Helical" evidence="1">
    <location>
        <begin position="47"/>
        <end position="71"/>
    </location>
</feature>
<keyword evidence="1" id="KW-0812">Transmembrane</keyword>
<sequence length="134" mass="15123">MALYRPFVFLSLTDILVVSVVFAKFSLWSTSKWPLPPPVRAPFSLSVFKAIPFFISFNALAYSFHLFHFAISFQGYAFLWSELCSDFHCDTNAKKNCLSGSCHFVPLHTSPGVARLGNHQSLPENHELCACLFK</sequence>
<evidence type="ECO:0000256" key="1">
    <source>
        <dbReference type="SAM" id="Phobius"/>
    </source>
</evidence>
<organism evidence="2">
    <name type="scientific">Ixodes ricinus</name>
    <name type="common">Common tick</name>
    <name type="synonym">Acarus ricinus</name>
    <dbReference type="NCBI Taxonomy" id="34613"/>
    <lineage>
        <taxon>Eukaryota</taxon>
        <taxon>Metazoa</taxon>
        <taxon>Ecdysozoa</taxon>
        <taxon>Arthropoda</taxon>
        <taxon>Chelicerata</taxon>
        <taxon>Arachnida</taxon>
        <taxon>Acari</taxon>
        <taxon>Parasitiformes</taxon>
        <taxon>Ixodida</taxon>
        <taxon>Ixodoidea</taxon>
        <taxon>Ixodidae</taxon>
        <taxon>Ixodinae</taxon>
        <taxon>Ixodes</taxon>
    </lineage>
</organism>
<dbReference type="AlphaFoldDB" id="A0A6B0URY9"/>
<proteinExistence type="predicted"/>
<evidence type="ECO:0000313" key="2">
    <source>
        <dbReference type="EMBL" id="MXU92539.1"/>
    </source>
</evidence>
<keyword evidence="1" id="KW-0472">Membrane</keyword>
<keyword evidence="1" id="KW-1133">Transmembrane helix</keyword>
<accession>A0A6B0URY9</accession>